<reference evidence="3" key="1">
    <citation type="submission" date="2018-05" db="EMBL/GenBank/DDBJ databases">
        <authorList>
            <person name="Lanie J.A."/>
            <person name="Ng W.-L."/>
            <person name="Kazmierczak K.M."/>
            <person name="Andrzejewski T.M."/>
            <person name="Davidsen T.M."/>
            <person name="Wayne K.J."/>
            <person name="Tettelin H."/>
            <person name="Glass J.I."/>
            <person name="Rusch D."/>
            <person name="Podicherti R."/>
            <person name="Tsui H.-C.T."/>
            <person name="Winkler M.E."/>
        </authorList>
    </citation>
    <scope>NUCLEOTIDE SEQUENCE</scope>
</reference>
<evidence type="ECO:0000256" key="1">
    <source>
        <dbReference type="ARBA" id="ARBA00001933"/>
    </source>
</evidence>
<evidence type="ECO:0000313" key="3">
    <source>
        <dbReference type="EMBL" id="SVC36842.1"/>
    </source>
</evidence>
<organism evidence="3">
    <name type="scientific">marine metagenome</name>
    <dbReference type="NCBI Taxonomy" id="408172"/>
    <lineage>
        <taxon>unclassified sequences</taxon>
        <taxon>metagenomes</taxon>
        <taxon>ecological metagenomes</taxon>
    </lineage>
</organism>
<dbReference type="InterPro" id="IPR015421">
    <property type="entry name" value="PyrdxlP-dep_Trfase_major"/>
</dbReference>
<dbReference type="SUPFAM" id="SSF53383">
    <property type="entry name" value="PLP-dependent transferases"/>
    <property type="match status" value="1"/>
</dbReference>
<dbReference type="InterPro" id="IPR015422">
    <property type="entry name" value="PyrdxlP-dep_Trfase_small"/>
</dbReference>
<proteinExistence type="predicted"/>
<dbReference type="EMBL" id="UINC01087462">
    <property type="protein sequence ID" value="SVC36842.1"/>
    <property type="molecule type" value="Genomic_DNA"/>
</dbReference>
<name>A0A382LNZ4_9ZZZZ</name>
<accession>A0A382LNZ4</accession>
<dbReference type="AlphaFoldDB" id="A0A382LNZ4"/>
<feature type="non-terminal residue" evidence="3">
    <location>
        <position position="132"/>
    </location>
</feature>
<dbReference type="Gene3D" id="3.90.1150.10">
    <property type="entry name" value="Aspartate Aminotransferase, domain 1"/>
    <property type="match status" value="1"/>
</dbReference>
<dbReference type="PANTHER" id="PTHR21152">
    <property type="entry name" value="AMINOTRANSFERASE CLASS V"/>
    <property type="match status" value="1"/>
</dbReference>
<gene>
    <name evidence="3" type="ORF">METZ01_LOCUS289696</name>
</gene>
<dbReference type="GO" id="GO:0004760">
    <property type="term" value="F:L-serine-pyruvate transaminase activity"/>
    <property type="evidence" value="ECO:0007669"/>
    <property type="project" value="TreeGrafter"/>
</dbReference>
<protein>
    <submittedName>
        <fullName evidence="3">Uncharacterized protein</fullName>
    </submittedName>
</protein>
<dbReference type="GO" id="GO:0008453">
    <property type="term" value="F:alanine-glyoxylate transaminase activity"/>
    <property type="evidence" value="ECO:0007669"/>
    <property type="project" value="TreeGrafter"/>
</dbReference>
<keyword evidence="2" id="KW-0663">Pyridoxal phosphate</keyword>
<dbReference type="InterPro" id="IPR015424">
    <property type="entry name" value="PyrdxlP-dep_Trfase"/>
</dbReference>
<comment type="cofactor">
    <cofactor evidence="1">
        <name>pyridoxal 5'-phosphate</name>
        <dbReference type="ChEBI" id="CHEBI:597326"/>
    </cofactor>
</comment>
<dbReference type="PANTHER" id="PTHR21152:SF40">
    <property type="entry name" value="ALANINE--GLYOXYLATE AMINOTRANSFERASE"/>
    <property type="match status" value="1"/>
</dbReference>
<sequence length="132" mass="14953">MSTAYSQLNPGKRYLMGPGPSDMHQRVYQAMSAPLVGHLDPYFQQVMEETKTLLRYVFQTKNEWTIPISATGSAGMETCFCNLIEPDDEVLICVSGYFGDRMTQMVERHGGRLVRLDGEWGRPFTPDQVKQA</sequence>
<dbReference type="GO" id="GO:0005777">
    <property type="term" value="C:peroxisome"/>
    <property type="evidence" value="ECO:0007669"/>
    <property type="project" value="TreeGrafter"/>
</dbReference>
<dbReference type="GO" id="GO:0019265">
    <property type="term" value="P:glycine biosynthetic process, by transamination of glyoxylate"/>
    <property type="evidence" value="ECO:0007669"/>
    <property type="project" value="TreeGrafter"/>
</dbReference>
<dbReference type="Gene3D" id="3.40.640.10">
    <property type="entry name" value="Type I PLP-dependent aspartate aminotransferase-like (Major domain)"/>
    <property type="match status" value="1"/>
</dbReference>
<evidence type="ECO:0000256" key="2">
    <source>
        <dbReference type="ARBA" id="ARBA00022898"/>
    </source>
</evidence>